<dbReference type="InterPro" id="IPR008969">
    <property type="entry name" value="CarboxyPept-like_regulatory"/>
</dbReference>
<dbReference type="InterPro" id="IPR040840">
    <property type="entry name" value="TcA_TcB_BD"/>
</dbReference>
<gene>
    <name evidence="5" type="ORF">SAMN05421504_11124</name>
</gene>
<feature type="domain" description="Neuraminidase-like" evidence="3">
    <location>
        <begin position="1727"/>
        <end position="1857"/>
    </location>
</feature>
<dbReference type="Proteomes" id="UP000199515">
    <property type="component" value="Unassembled WGS sequence"/>
</dbReference>
<evidence type="ECO:0000259" key="4">
    <source>
        <dbReference type="Pfam" id="PF20220"/>
    </source>
</evidence>
<feature type="coiled-coil region" evidence="1">
    <location>
        <begin position="2537"/>
        <end position="2578"/>
    </location>
</feature>
<dbReference type="InterPro" id="IPR046839">
    <property type="entry name" value="ABC_toxin_N"/>
</dbReference>
<evidence type="ECO:0000313" key="5">
    <source>
        <dbReference type="EMBL" id="SDZ23711.1"/>
    </source>
</evidence>
<keyword evidence="6" id="KW-1185">Reference proteome</keyword>
<evidence type="ECO:0000313" key="6">
    <source>
        <dbReference type="Proteomes" id="UP000199515"/>
    </source>
</evidence>
<dbReference type="SUPFAM" id="SSF49464">
    <property type="entry name" value="Carboxypeptidase regulatory domain-like"/>
    <property type="match status" value="1"/>
</dbReference>
<dbReference type="OrthoDB" id="9781691at2"/>
<dbReference type="InterPro" id="IPR041079">
    <property type="entry name" value="Neuraminidase-like"/>
</dbReference>
<sequence>MPGSTDLGQPTELIERHAAAGRVTHDDGTPASGVAVTVSARRLRSATPLGDTQTGPDGRYRIEFLAPESTVDIVVSASAGGHLAEGVALGAGPEATVDLVLPGAKRTEYETVLAAVTPLLDGATLGELGEDDVEYLARASGSGEPVIGELAAAARLSTATGLPAEPLFGLLRRGHPADLIGLGNEARTDLQSALYAAVDAKYIAQQADDAGFLAGLHHAAVKAGVNPADGAELPPIGELFTAAIEDSAAREHVYSVYLARTGDMAGFWQQLAEDPVAAPRLERLRLVFELGALTGDNMPLVRALLARFDTGELAHLRDLAKLHGEWPKLVRQAPAAFAVAAGEDDLDRYAGVLRDRVTNAYPTAYVAHQLSLTPEHVDPLSTRFLADNPEFDLVRTPVNEHSVEDPETRAELAGIQRAFKIAPRFEAMQSLRDNGFHSAHAVASIGRDAFAAQVSGTVGQDEAEAIHAKATRVHAAAVNLLADLRTAGHFDLPWLPSLDATATARIPDWESLFGSADYCACDECRTVYSQAAYLVDLLYYLKRLGAGVAPLPGGTTEGPVADTLYRRRDDLRDVELTCENTNLSLPYVDLVNEVLESAIAPDTAVPAKQRQSSGDAATLRVQPQHVNAGAYEKLRTAVYPWDLPFDLWREQTDASLAHLGVSRENLLSVLGPTPFSPDLLTNERLGLSTVAATIISGEQTAPPRTLAEHYGLAPGADPLGSLRIVRALLDSGSMRYGELTELLGTRFVNPGGVLRIKPDEASPYDTTRMTVDGLDTAALDRLHRFGRLRRVLGWSATLLDRVLFACHDHGRLDRAALRSIAAIRGLAARLDLPIEQVLTFYNPLETHRYATGDELPRYDRLFLDPKVVSLDPNPFALRPDRTELAVIGGLDAPEVAAALLGVLQVTDEDYTALTAVKPTRVLSLASLSALVRTVTLAKALSMSIPDLLRLIELYGEGGPFPDPLTGTRRHDAETELGAGAPMLPSVDQSLPSFTDGAESEPAAGAPIRPPAFLGTVGELPPTDALVGLTERFLDAVAAIQAAGFSVEDLNAVLADVVPEHGGAVPEDGLLAATLTTLRAALQAVYQQTAQTVDEKGELTRKDLALLGWDAALAQDAVATLLGTVTYRADLKALPDKVAFPPGIPVFHNVTEEQLQFTGPMNAEQYQALQRLSGDSTYLKALKTLHDAPRDFVVTRMKALRVPVYAAPLTAMPADLQLPEAFTGKIFFDISDHTLKCRGFLTAADVEALQSATKDPGFQAAVGLLQKNQEAAVAPENQFLTKADADAFFDSALSTPAARFSRVLGIVGPLLRRTLSETTVKQQLGQAAGLDPATADLLLGTWLRSASGSVVLHDFLMPKFIGSDPAVPIGRAAFGEQFGALALIHRVALLIGKLRVSAAELPFVFGHAGTAGWLDPSLLPSAPVSGASPLFGRFVRLLDLIRLRDSIPAGARALPAVFAVAATPGATTGQVVTELAERTGWNAADVAGVATQLDLVLPVRFASERNLLSLLAGIRLIQRLGVSAERVTSWLGADLTFEAAEAAWQAAKARHASEDWPAVAAPMRDRIRERQRSALVSYLVAKPLPSADGTPQWTNANGLHDYYLLDVEMGPTQQTTRIAQAIYSVQLFVQRCLLNLENQVTTTSGDLWAQWEWMKQYRLWEANQKVFLYPENYFEPDLRKGKSPFFRELEGELMQQEVTDETGDTSVRNYLEKLDGVDRLLPCGQAGSYLFARTESAPYTYYFRERSEGQWRPWERIDLDLDGNTPAPAMFQGRLYLFWISFTKAADSVPIVPNSSSPIPGPAEYWKLQLNWTQYFNGRWQPKKIASKTLQTNYVQYIPAKSTGFDPRATAPYRFQANIYQGTLRLECVYNDPVTDTPSRVPGWVVGRFDLSLRTGSVTVTPFRWTADLGGLFRYTPGVLAPPDTHTENNEFVANAVTSKLSRPLRPLMPEFETDPLWIDVLASTHLNEPYRLFNEFFTDDQRSYQVVGSAAEVWNPDVTTGISASFEFIPFYHPYVNRFIEVLGGSGIPGVLSRETQLLRADNFTSRYIPPNANYVKQPYPIEEVDFTYGTPYAPYNWELFFHSPLLVAERLSVNQRFAEAQRWFHLIFDPTTRRPGPAPDRFWQTKPFIAPNMDITYYRERIEQILKRLAEGDSAEAGAVENWLRHPFQPDAIAQLRTTAYQKAVVMKYLDNLIAWGDQLFRQDTLESINAASQLYLLASELLGRRPDDVPERVPAPASYRTLQAAPHAAAVTQVENLVPAADTVAPAIAPNVGLSWLNYFRIPRNEKLAGYWDTVADRLFKIRHGQNIDGVERALALFGVPIDPSLLVRATAAGLDLAAVLDDISSPLPHYRFGPMVAKAKELANEVKAFGSALLSALEKRDTEALGRLRSSHEVSVLKAARQVRALQVRDATEVLEGVRRSHAVAADKKRYYGRKKRTNDREDAFERLTTEALDQQETSRTFNMIASVISALPDVKIGTATTIGATWGSSNIIAGLRGISEAIATGAAMKHSRASLSSTLGGFDRRFEDWRFQARQAELEMTQLDSQIAGAEIRKVVAETELANHDKQIENTKEADRFLHEKYTNQELYDWMVGQLSTSYFQAYQLAYDVAKRAERAFRHELGAEDSNFVKFGYWDSLHKGLLAGERLAADLNRMDAAFLEANAREFELSKRISLAQLDTKALLSLKETGKCFVSLPEALFDLDTPGHYRRRIKSLSITVPCVAGPYTGVNLTATLLRSTVRVDPRLSNDQYGRQRADTRFRDYTGPIQSIVTSTGQDDSGLFETNLRDERFLPFEGAGAVSEWQLSLPDEFRQFDYDSISDVVLHLRYTARDGGSALAAPAVRELRKALTGWAHTTGKGLFRGFSARREFSDQWNRFLGTGKITFTLAKSRFPYLFRDEKFTLDDPQIVLVLSQDLIPDGTARYVDCYSAVKAKLTAPGVNPPEAALVADPALAKQPRVTFSNVSVELAESGQEWVVSLPVNQLDPRLLRDGKVDPEAVLDLMLICHYTLKEPARP</sequence>
<dbReference type="STRING" id="589385.SAMN05421504_11124"/>
<dbReference type="EMBL" id="FNON01000011">
    <property type="protein sequence ID" value="SDZ23711.1"/>
    <property type="molecule type" value="Genomic_DNA"/>
</dbReference>
<organism evidence="5 6">
    <name type="scientific">Amycolatopsis xylanica</name>
    <dbReference type="NCBI Taxonomy" id="589385"/>
    <lineage>
        <taxon>Bacteria</taxon>
        <taxon>Bacillati</taxon>
        <taxon>Actinomycetota</taxon>
        <taxon>Actinomycetes</taxon>
        <taxon>Pseudonocardiales</taxon>
        <taxon>Pseudonocardiaceae</taxon>
        <taxon>Amycolatopsis</taxon>
    </lineage>
</organism>
<accession>A0A1H3REL2</accession>
<reference evidence="5 6" key="1">
    <citation type="submission" date="2016-10" db="EMBL/GenBank/DDBJ databases">
        <authorList>
            <person name="de Groot N.N."/>
        </authorList>
    </citation>
    <scope>NUCLEOTIDE SEQUENCE [LARGE SCALE GENOMIC DNA]</scope>
    <source>
        <strain evidence="5 6">CPCC 202699</strain>
    </source>
</reference>
<dbReference type="Pfam" id="PF20220">
    <property type="entry name" value="ABC_toxin_N"/>
    <property type="match status" value="1"/>
</dbReference>
<evidence type="ECO:0000256" key="1">
    <source>
        <dbReference type="SAM" id="Coils"/>
    </source>
</evidence>
<dbReference type="RefSeq" id="WP_091297652.1">
    <property type="nucleotide sequence ID" value="NZ_FNON01000011.1"/>
</dbReference>
<feature type="domain" description="ABC toxin N-terminal" evidence="4">
    <location>
        <begin position="1564"/>
        <end position="1689"/>
    </location>
</feature>
<keyword evidence="1" id="KW-0175">Coiled coil</keyword>
<dbReference type="Pfam" id="PF18276">
    <property type="entry name" value="TcA_TcB_BD"/>
    <property type="match status" value="1"/>
</dbReference>
<evidence type="ECO:0000259" key="2">
    <source>
        <dbReference type="Pfam" id="PF18276"/>
    </source>
</evidence>
<protein>
    <submittedName>
        <fullName evidence="5">Virulence plasmid A protein</fullName>
    </submittedName>
</protein>
<feature type="domain" description="Tc toxin complex TcA C-terminal TcB-binding" evidence="2">
    <location>
        <begin position="2550"/>
        <end position="2834"/>
    </location>
</feature>
<proteinExistence type="predicted"/>
<dbReference type="Pfam" id="PF18413">
    <property type="entry name" value="Neuraminidase"/>
    <property type="match status" value="1"/>
</dbReference>
<evidence type="ECO:0000259" key="3">
    <source>
        <dbReference type="Pfam" id="PF18413"/>
    </source>
</evidence>
<name>A0A1H3REL2_9PSEU</name>